<gene>
    <name evidence="5" type="ORF">DMH04_10650</name>
</gene>
<dbReference type="GO" id="GO:0005507">
    <property type="term" value="F:copper ion binding"/>
    <property type="evidence" value="ECO:0007669"/>
    <property type="project" value="InterPro"/>
</dbReference>
<feature type="domain" description="Plastocyanin-like" evidence="4">
    <location>
        <begin position="5"/>
        <end position="90"/>
    </location>
</feature>
<protein>
    <recommendedName>
        <fullName evidence="4">Plastocyanin-like domain-containing protein</fullName>
    </recommendedName>
</protein>
<dbReference type="PROSITE" id="PS00080">
    <property type="entry name" value="MULTICOPPER_OXIDASE2"/>
    <property type="match status" value="1"/>
</dbReference>
<dbReference type="OrthoDB" id="345021at2"/>
<dbReference type="AlphaFoldDB" id="A0A428ZH95"/>
<dbReference type="InterPro" id="IPR008972">
    <property type="entry name" value="Cupredoxin"/>
</dbReference>
<dbReference type="Proteomes" id="UP000287547">
    <property type="component" value="Unassembled WGS sequence"/>
</dbReference>
<sequence length="94" mass="10740">MYDPRDGLPVQEGQRVRLRMRNKSAMFHPMHLHGHAFQVRTQAGRGPRKDTVTVLPGRSLEVDFDADNPGQWLTHCHNVYHGEAGMMTIVSYVE</sequence>
<evidence type="ECO:0000313" key="5">
    <source>
        <dbReference type="EMBL" id="RSM87476.1"/>
    </source>
</evidence>
<evidence type="ECO:0000256" key="3">
    <source>
        <dbReference type="ARBA" id="ARBA00023008"/>
    </source>
</evidence>
<evidence type="ECO:0000256" key="1">
    <source>
        <dbReference type="ARBA" id="ARBA00022723"/>
    </source>
</evidence>
<reference evidence="5 6" key="1">
    <citation type="submission" date="2018-05" db="EMBL/GenBank/DDBJ databases">
        <title>Evolution of GPA BGCs.</title>
        <authorList>
            <person name="Waglechner N."/>
            <person name="Wright G.D."/>
        </authorList>
    </citation>
    <scope>NUCLEOTIDE SEQUENCE [LARGE SCALE GENOMIC DNA]</scope>
    <source>
        <strain evidence="5 6">A82846</strain>
    </source>
</reference>
<dbReference type="InterPro" id="IPR045087">
    <property type="entry name" value="Cu-oxidase_fam"/>
</dbReference>
<keyword evidence="3" id="KW-0186">Copper</keyword>
<proteinExistence type="predicted"/>
<evidence type="ECO:0000256" key="2">
    <source>
        <dbReference type="ARBA" id="ARBA00023002"/>
    </source>
</evidence>
<dbReference type="GO" id="GO:0016491">
    <property type="term" value="F:oxidoreductase activity"/>
    <property type="evidence" value="ECO:0007669"/>
    <property type="project" value="UniProtKB-KW"/>
</dbReference>
<dbReference type="Gene3D" id="2.60.40.420">
    <property type="entry name" value="Cupredoxins - blue copper proteins"/>
    <property type="match status" value="1"/>
</dbReference>
<comment type="caution">
    <text evidence="5">The sequence shown here is derived from an EMBL/GenBank/DDBJ whole genome shotgun (WGS) entry which is preliminary data.</text>
</comment>
<dbReference type="PANTHER" id="PTHR11709:SF394">
    <property type="entry name" value="FI03373P-RELATED"/>
    <property type="match status" value="1"/>
</dbReference>
<dbReference type="Pfam" id="PF07731">
    <property type="entry name" value="Cu-oxidase_2"/>
    <property type="match status" value="1"/>
</dbReference>
<evidence type="ECO:0000259" key="4">
    <source>
        <dbReference type="Pfam" id="PF07731"/>
    </source>
</evidence>
<accession>A0A428ZH95</accession>
<dbReference type="InterPro" id="IPR011706">
    <property type="entry name" value="Cu-oxidase_C"/>
</dbReference>
<organism evidence="5 6">
    <name type="scientific">Kibdelosporangium aridum</name>
    <dbReference type="NCBI Taxonomy" id="2030"/>
    <lineage>
        <taxon>Bacteria</taxon>
        <taxon>Bacillati</taxon>
        <taxon>Actinomycetota</taxon>
        <taxon>Actinomycetes</taxon>
        <taxon>Pseudonocardiales</taxon>
        <taxon>Pseudonocardiaceae</taxon>
        <taxon>Kibdelosporangium</taxon>
    </lineage>
</organism>
<evidence type="ECO:0000313" key="6">
    <source>
        <dbReference type="Proteomes" id="UP000287547"/>
    </source>
</evidence>
<keyword evidence="2" id="KW-0560">Oxidoreductase</keyword>
<dbReference type="PANTHER" id="PTHR11709">
    <property type="entry name" value="MULTI-COPPER OXIDASE"/>
    <property type="match status" value="1"/>
</dbReference>
<dbReference type="SUPFAM" id="SSF49503">
    <property type="entry name" value="Cupredoxins"/>
    <property type="match status" value="1"/>
</dbReference>
<name>A0A428ZH95_KIBAR</name>
<dbReference type="InterPro" id="IPR002355">
    <property type="entry name" value="Cu_oxidase_Cu_BS"/>
</dbReference>
<keyword evidence="1" id="KW-0479">Metal-binding</keyword>
<dbReference type="EMBL" id="QHKI01000006">
    <property type="protein sequence ID" value="RSM87476.1"/>
    <property type="molecule type" value="Genomic_DNA"/>
</dbReference>